<proteinExistence type="inferred from homology"/>
<dbReference type="PANTHER" id="PTHR30046">
    <property type="entry name" value="FLAGELLAR M-RING PROTEIN"/>
    <property type="match status" value="1"/>
</dbReference>
<dbReference type="InterPro" id="IPR045851">
    <property type="entry name" value="AMP-bd_C_sf"/>
</dbReference>
<keyword evidence="5 11" id="KW-0812">Transmembrane</keyword>
<evidence type="ECO:0000259" key="12">
    <source>
        <dbReference type="Pfam" id="PF01514"/>
    </source>
</evidence>
<dbReference type="InterPro" id="IPR043427">
    <property type="entry name" value="YscJ/FliF"/>
</dbReference>
<dbReference type="OrthoDB" id="9807026at2"/>
<dbReference type="PIRSF" id="PIRSF004862">
    <property type="entry name" value="FliF"/>
    <property type="match status" value="1"/>
</dbReference>
<dbReference type="PANTHER" id="PTHR30046:SF0">
    <property type="entry name" value="FLAGELLAR M-RING PROTEIN"/>
    <property type="match status" value="1"/>
</dbReference>
<dbReference type="Gene3D" id="3.30.300.30">
    <property type="match status" value="1"/>
</dbReference>
<keyword evidence="8 9" id="KW-0975">Bacterial flagellum</keyword>
<feature type="transmembrane region" description="Helical" evidence="11">
    <location>
        <begin position="445"/>
        <end position="465"/>
    </location>
</feature>
<feature type="domain" description="Flagellar M-ring C-terminal" evidence="13">
    <location>
        <begin position="256"/>
        <end position="410"/>
    </location>
</feature>
<feature type="domain" description="Flagellar M-ring N-terminal" evidence="12">
    <location>
        <begin position="49"/>
        <end position="221"/>
    </location>
</feature>
<organism evidence="14 15">
    <name type="scientific">Syntrophomonas zehnderi OL-4</name>
    <dbReference type="NCBI Taxonomy" id="690567"/>
    <lineage>
        <taxon>Bacteria</taxon>
        <taxon>Bacillati</taxon>
        <taxon>Bacillota</taxon>
        <taxon>Clostridia</taxon>
        <taxon>Eubacteriales</taxon>
        <taxon>Syntrophomonadaceae</taxon>
        <taxon>Syntrophomonas</taxon>
    </lineage>
</organism>
<evidence type="ECO:0000256" key="8">
    <source>
        <dbReference type="ARBA" id="ARBA00023143"/>
    </source>
</evidence>
<name>A0A0E4GBW2_9FIRM</name>
<keyword evidence="6 11" id="KW-1133">Transmembrane helix</keyword>
<evidence type="ECO:0000256" key="7">
    <source>
        <dbReference type="ARBA" id="ARBA00023136"/>
    </source>
</evidence>
<evidence type="ECO:0000256" key="5">
    <source>
        <dbReference type="ARBA" id="ARBA00022692"/>
    </source>
</evidence>
<keyword evidence="14" id="KW-0282">Flagellum</keyword>
<dbReference type="Pfam" id="PF08345">
    <property type="entry name" value="YscJ_FliF_C"/>
    <property type="match status" value="1"/>
</dbReference>
<evidence type="ECO:0000256" key="10">
    <source>
        <dbReference type="SAM" id="MobiDB-lite"/>
    </source>
</evidence>
<sequence>METFVANVRSGAAKIQATWQKLGLNQKLLIGGAALMIIVALVFLIKGTGTKYEVLYTELDSKDAAAVTAKLDEYKTPYELQDNGSTILVDPDVKYKTRLKLAGDNLPRSETGFELFQKNNYGETQSDKKVKYQVALQGELARTIQSLDKVKSARVHLVIPEKTLYTEKEEPPSASVAITTKDGETLTGKEIKGIVNLIANSVAGLSPEKVVVIDHNGNLISQNLPGEGTSTETLQSQLAMKKAFELEKQQAIQSMLDLTLGKNNSVVRVSAELDFSNKQEKSEQYSHDPDGPFTRSEHLLRESTTSTTNPVEGVPGTDTNITQYTQVNTAPTTSTSDKSDTTRNYEINRKDTIIDYAAGDTKYDYLTVSVLVNNDGTTQSKLGDTEEEKIEKIRNIVATACGLRENRKDETVRLNDNISVAFIDFYTEPVPEPAQGIKKMLTSPYAPLLFAILILLVVLLTWLLLYKRRKAAQEEAAAREAEMLADFESVVQDDIDMAEILEKNLTPEEREKQRIRKEIDRIIDNSPENAAQVIKTWLMEDLR</sequence>
<evidence type="ECO:0000256" key="9">
    <source>
        <dbReference type="PIRNR" id="PIRNR004862"/>
    </source>
</evidence>
<comment type="subcellular location">
    <subcellularLocation>
        <location evidence="1 9">Bacterial flagellum basal body</location>
    </subcellularLocation>
    <subcellularLocation>
        <location evidence="2">Cell membrane</location>
        <topology evidence="2">Multi-pass membrane protein</topology>
    </subcellularLocation>
</comment>
<dbReference type="RefSeq" id="WP_046497378.1">
    <property type="nucleotide sequence ID" value="NZ_CGIH01000027.1"/>
</dbReference>
<evidence type="ECO:0000259" key="13">
    <source>
        <dbReference type="Pfam" id="PF08345"/>
    </source>
</evidence>
<keyword evidence="7 11" id="KW-0472">Membrane</keyword>
<dbReference type="EMBL" id="CGIH01000027">
    <property type="protein sequence ID" value="CFX64673.1"/>
    <property type="molecule type" value="Genomic_DNA"/>
</dbReference>
<evidence type="ECO:0000256" key="11">
    <source>
        <dbReference type="SAM" id="Phobius"/>
    </source>
</evidence>
<feature type="region of interest" description="Disordered" evidence="10">
    <location>
        <begin position="276"/>
        <end position="296"/>
    </location>
</feature>
<dbReference type="Pfam" id="PF01514">
    <property type="entry name" value="YscJ_FliF"/>
    <property type="match status" value="1"/>
</dbReference>
<evidence type="ECO:0000256" key="3">
    <source>
        <dbReference type="ARBA" id="ARBA00007971"/>
    </source>
</evidence>
<keyword evidence="14" id="KW-0969">Cilium</keyword>
<keyword evidence="15" id="KW-1185">Reference proteome</keyword>
<evidence type="ECO:0000256" key="1">
    <source>
        <dbReference type="ARBA" id="ARBA00004117"/>
    </source>
</evidence>
<dbReference type="AlphaFoldDB" id="A0A0E4GBW2"/>
<dbReference type="PRINTS" id="PR01009">
    <property type="entry name" value="FLGMRINGFLIF"/>
</dbReference>
<keyword evidence="14" id="KW-0966">Cell projection</keyword>
<dbReference type="InterPro" id="IPR013556">
    <property type="entry name" value="Flag_M-ring_C"/>
</dbReference>
<comment type="function">
    <text evidence="9">The M ring may be actively involved in energy transduction.</text>
</comment>
<evidence type="ECO:0000256" key="6">
    <source>
        <dbReference type="ARBA" id="ARBA00022989"/>
    </source>
</evidence>
<reference evidence="14 15" key="1">
    <citation type="submission" date="2015-03" db="EMBL/GenBank/DDBJ databases">
        <authorList>
            <person name="Murphy D."/>
        </authorList>
    </citation>
    <scope>NUCLEOTIDE SEQUENCE [LARGE SCALE GENOMIC DNA]</scope>
    <source>
        <strain evidence="14 15">OL-4</strain>
    </source>
</reference>
<dbReference type="GO" id="GO:0071973">
    <property type="term" value="P:bacterial-type flagellum-dependent cell motility"/>
    <property type="evidence" value="ECO:0007669"/>
    <property type="project" value="InterPro"/>
</dbReference>
<comment type="similarity">
    <text evidence="3 9">Belongs to the FliF family.</text>
</comment>
<keyword evidence="4" id="KW-1003">Cell membrane</keyword>
<gene>
    <name evidence="14" type="ORF">1570</name>
</gene>
<dbReference type="GO" id="GO:0005886">
    <property type="term" value="C:plasma membrane"/>
    <property type="evidence" value="ECO:0007669"/>
    <property type="project" value="UniProtKB-SubCell"/>
</dbReference>
<dbReference type="InterPro" id="IPR000067">
    <property type="entry name" value="FlgMring_FliF"/>
</dbReference>
<dbReference type="Proteomes" id="UP000045545">
    <property type="component" value="Unassembled WGS sequence"/>
</dbReference>
<protein>
    <recommendedName>
        <fullName evidence="9">Flagellar M-ring protein</fullName>
    </recommendedName>
</protein>
<evidence type="ECO:0000313" key="15">
    <source>
        <dbReference type="Proteomes" id="UP000045545"/>
    </source>
</evidence>
<dbReference type="InterPro" id="IPR006182">
    <property type="entry name" value="FliF_N_dom"/>
</dbReference>
<feature type="transmembrane region" description="Helical" evidence="11">
    <location>
        <begin position="28"/>
        <end position="45"/>
    </location>
</feature>
<evidence type="ECO:0000313" key="14">
    <source>
        <dbReference type="EMBL" id="CFX64673.1"/>
    </source>
</evidence>
<evidence type="ECO:0000256" key="4">
    <source>
        <dbReference type="ARBA" id="ARBA00022475"/>
    </source>
</evidence>
<dbReference type="STRING" id="690567.1570"/>
<evidence type="ECO:0000256" key="2">
    <source>
        <dbReference type="ARBA" id="ARBA00004651"/>
    </source>
</evidence>
<dbReference type="NCBIfam" id="TIGR00206">
    <property type="entry name" value="fliF"/>
    <property type="match status" value="1"/>
</dbReference>
<dbReference type="GO" id="GO:0003774">
    <property type="term" value="F:cytoskeletal motor activity"/>
    <property type="evidence" value="ECO:0007669"/>
    <property type="project" value="InterPro"/>
</dbReference>
<accession>A0A0E4GBW2</accession>
<dbReference type="GO" id="GO:0009431">
    <property type="term" value="C:bacterial-type flagellum basal body, MS ring"/>
    <property type="evidence" value="ECO:0007669"/>
    <property type="project" value="InterPro"/>
</dbReference>